<protein>
    <recommendedName>
        <fullName evidence="3">MarR family transcriptional regulator</fullName>
    </recommendedName>
</protein>
<name>A0A0M1VRU3_FUSVC</name>
<organism evidence="1 2">
    <name type="scientific">Fusobacterium vincentii 4_1_13</name>
    <dbReference type="NCBI Taxonomy" id="469606"/>
    <lineage>
        <taxon>Bacteria</taxon>
        <taxon>Fusobacteriati</taxon>
        <taxon>Fusobacteriota</taxon>
        <taxon>Fusobacteriia</taxon>
        <taxon>Fusobacteriales</taxon>
        <taxon>Fusobacteriaceae</taxon>
        <taxon>Fusobacterium</taxon>
    </lineage>
</organism>
<evidence type="ECO:0000313" key="2">
    <source>
        <dbReference type="Proteomes" id="UP000004925"/>
    </source>
</evidence>
<dbReference type="AlphaFoldDB" id="A0A0M1VRU3"/>
<evidence type="ECO:0000313" key="1">
    <source>
        <dbReference type="EMBL" id="EEO39297.1"/>
    </source>
</evidence>
<dbReference type="Proteomes" id="UP000004925">
    <property type="component" value="Unassembled WGS sequence"/>
</dbReference>
<gene>
    <name evidence="1" type="ORF">FSCG_00010</name>
</gene>
<proteinExistence type="predicted"/>
<dbReference type="RefSeq" id="WP_008693706.1">
    <property type="nucleotide sequence ID" value="NZ_KQ235735.1"/>
</dbReference>
<comment type="caution">
    <text evidence="1">The sequence shown here is derived from an EMBL/GenBank/DDBJ whole genome shotgun (WGS) entry which is preliminary data.</text>
</comment>
<dbReference type="HOGENOM" id="CLU_3080211_0_0_0"/>
<sequence>MNERITNIDIRKIFECSKPTALKIMKRILKEKNLTKGKISKNDIKKRFYIDI</sequence>
<accession>A0A0M1VRU3</accession>
<dbReference type="EMBL" id="ACDE02000013">
    <property type="protein sequence ID" value="EEO39297.1"/>
    <property type="molecule type" value="Genomic_DNA"/>
</dbReference>
<evidence type="ECO:0008006" key="3">
    <source>
        <dbReference type="Google" id="ProtNLM"/>
    </source>
</evidence>
<reference evidence="1 2" key="1">
    <citation type="submission" date="2011-10" db="EMBL/GenBank/DDBJ databases">
        <title>The Genome Sequence of Fusobacterium sp. 4_1_13.</title>
        <authorList>
            <consortium name="The Broad Institute Genome Sequencing Platform"/>
            <person name="Earl A."/>
            <person name="Ward D."/>
            <person name="Feldgarden M."/>
            <person name="Gevers D."/>
            <person name="Strauss J."/>
            <person name="Ambrose C."/>
            <person name="Allen-Vercoe E."/>
            <person name="Young S.K."/>
            <person name="Zeng Q."/>
            <person name="Gargeya S."/>
            <person name="Fitzgerald M."/>
            <person name="Haas B."/>
            <person name="Abouelleil A."/>
            <person name="Alvarado L."/>
            <person name="Arachchi H.M."/>
            <person name="Berlin A."/>
            <person name="Brown A."/>
            <person name="Chapman S.B."/>
            <person name="Chen Z."/>
            <person name="Dunbar C."/>
            <person name="Freedman E."/>
            <person name="Gearin G."/>
            <person name="Goldberg J."/>
            <person name="Griggs A."/>
            <person name="Gujja S."/>
            <person name="Heiman D."/>
            <person name="Howarth C."/>
            <person name="Larson L."/>
            <person name="Lui A."/>
            <person name="MacDonald P.J."/>
            <person name="Montmayeur A."/>
            <person name="Murphy C."/>
            <person name="Neiman D."/>
            <person name="Pearson M."/>
            <person name="Priest M."/>
            <person name="Roberts A."/>
            <person name="Saif S."/>
            <person name="Shea T."/>
            <person name="Shenoy N."/>
            <person name="Sisk P."/>
            <person name="Stolte C."/>
            <person name="Sykes S."/>
            <person name="Wortman J."/>
            <person name="Nusbaum C."/>
            <person name="Birren B."/>
        </authorList>
    </citation>
    <scope>NUCLEOTIDE SEQUENCE [LARGE SCALE GENOMIC DNA]</scope>
    <source>
        <strain evidence="1 2">4_1_13</strain>
    </source>
</reference>